<gene>
    <name evidence="2" type="ORF">JD844_015359</name>
</gene>
<comment type="caution">
    <text evidence="2">The sequence shown here is derived from an EMBL/GenBank/DDBJ whole genome shotgun (WGS) entry which is preliminary data.</text>
</comment>
<organism evidence="2 3">
    <name type="scientific">Phrynosoma platyrhinos</name>
    <name type="common">Desert horned lizard</name>
    <dbReference type="NCBI Taxonomy" id="52577"/>
    <lineage>
        <taxon>Eukaryota</taxon>
        <taxon>Metazoa</taxon>
        <taxon>Chordata</taxon>
        <taxon>Craniata</taxon>
        <taxon>Vertebrata</taxon>
        <taxon>Euteleostomi</taxon>
        <taxon>Lepidosauria</taxon>
        <taxon>Squamata</taxon>
        <taxon>Bifurcata</taxon>
        <taxon>Unidentata</taxon>
        <taxon>Episquamata</taxon>
        <taxon>Toxicofera</taxon>
        <taxon>Iguania</taxon>
        <taxon>Phrynosomatidae</taxon>
        <taxon>Phrynosomatinae</taxon>
        <taxon>Phrynosoma</taxon>
    </lineage>
</organism>
<evidence type="ECO:0000313" key="3">
    <source>
        <dbReference type="Proteomes" id="UP000826234"/>
    </source>
</evidence>
<proteinExistence type="predicted"/>
<feature type="region of interest" description="Disordered" evidence="1">
    <location>
        <begin position="67"/>
        <end position="101"/>
    </location>
</feature>
<evidence type="ECO:0000256" key="1">
    <source>
        <dbReference type="SAM" id="MobiDB-lite"/>
    </source>
</evidence>
<feature type="non-terminal residue" evidence="2">
    <location>
        <position position="1"/>
    </location>
</feature>
<keyword evidence="3" id="KW-1185">Reference proteome</keyword>
<evidence type="ECO:0000313" key="2">
    <source>
        <dbReference type="EMBL" id="KAH0617317.1"/>
    </source>
</evidence>
<name>A0ABQ7SJ16_PHRPL</name>
<protein>
    <submittedName>
        <fullName evidence="2">Uncharacterized protein</fullName>
    </submittedName>
</protein>
<accession>A0ABQ7SJ16</accession>
<feature type="compositionally biased region" description="Basic and acidic residues" evidence="1">
    <location>
        <begin position="67"/>
        <end position="77"/>
    </location>
</feature>
<feature type="non-terminal residue" evidence="2">
    <location>
        <position position="120"/>
    </location>
</feature>
<sequence>GQTRGSCSKHSQDRPEVILDPWASACKKHSPHCLCQGRLAWSPCLLLRASPVLGALCRGPLLRQADDRGDLAGRGPERPGLVWGRGPAGLHGGRPHHVPSGQRLWPLPLRGALRQHLSWL</sequence>
<reference evidence="2 3" key="1">
    <citation type="journal article" date="2022" name="Gigascience">
        <title>A chromosome-level genome assembly and annotation of the desert horned lizard, Phrynosoma platyrhinos, provides insight into chromosomal rearrangements among reptiles.</title>
        <authorList>
            <person name="Koochekian N."/>
            <person name="Ascanio A."/>
            <person name="Farleigh K."/>
            <person name="Card D.C."/>
            <person name="Schield D.R."/>
            <person name="Castoe T.A."/>
            <person name="Jezkova T."/>
        </authorList>
    </citation>
    <scope>NUCLEOTIDE SEQUENCE [LARGE SCALE GENOMIC DNA]</scope>
    <source>
        <strain evidence="2">NK-2021</strain>
    </source>
</reference>
<dbReference type="EMBL" id="JAIPUX010005289">
    <property type="protein sequence ID" value="KAH0617317.1"/>
    <property type="molecule type" value="Genomic_DNA"/>
</dbReference>
<dbReference type="Proteomes" id="UP000826234">
    <property type="component" value="Unassembled WGS sequence"/>
</dbReference>